<accession>A0A7J6PEF3</accession>
<feature type="domain" description="Poly(A) RNA polymerase mitochondrial-like central palm" evidence="2">
    <location>
        <begin position="35"/>
        <end position="137"/>
    </location>
</feature>
<evidence type="ECO:0000256" key="1">
    <source>
        <dbReference type="SAM" id="MobiDB-lite"/>
    </source>
</evidence>
<name>A0A7J6PEF3_PEROL</name>
<proteinExistence type="predicted"/>
<dbReference type="OrthoDB" id="414181at2759"/>
<dbReference type="AlphaFoldDB" id="A0A7J6PEF3"/>
<dbReference type="SUPFAM" id="SSF81301">
    <property type="entry name" value="Nucleotidyltransferase"/>
    <property type="match status" value="1"/>
</dbReference>
<dbReference type="Gene3D" id="3.30.460.10">
    <property type="entry name" value="Beta Polymerase, domain 2"/>
    <property type="match status" value="1"/>
</dbReference>
<dbReference type="InterPro" id="IPR043519">
    <property type="entry name" value="NT_sf"/>
</dbReference>
<dbReference type="Proteomes" id="UP000541610">
    <property type="component" value="Unassembled WGS sequence"/>
</dbReference>
<reference evidence="3 4" key="1">
    <citation type="submission" date="2020-04" db="EMBL/GenBank/DDBJ databases">
        <title>Perkinsus olseni comparative genomics.</title>
        <authorList>
            <person name="Bogema D.R."/>
        </authorList>
    </citation>
    <scope>NUCLEOTIDE SEQUENCE [LARGE SCALE GENOMIC DNA]</scope>
    <source>
        <strain evidence="3">00978-12</strain>
    </source>
</reference>
<dbReference type="InterPro" id="IPR054708">
    <property type="entry name" value="MTPAP-like_central"/>
</dbReference>
<evidence type="ECO:0000313" key="4">
    <source>
        <dbReference type="Proteomes" id="UP000541610"/>
    </source>
</evidence>
<dbReference type="Pfam" id="PF22600">
    <property type="entry name" value="MTPAP-like_central"/>
    <property type="match status" value="1"/>
</dbReference>
<organism evidence="3 4">
    <name type="scientific">Perkinsus olseni</name>
    <name type="common">Perkinsus atlanticus</name>
    <dbReference type="NCBI Taxonomy" id="32597"/>
    <lineage>
        <taxon>Eukaryota</taxon>
        <taxon>Sar</taxon>
        <taxon>Alveolata</taxon>
        <taxon>Perkinsozoa</taxon>
        <taxon>Perkinsea</taxon>
        <taxon>Perkinsida</taxon>
        <taxon>Perkinsidae</taxon>
        <taxon>Perkinsus</taxon>
    </lineage>
</organism>
<feature type="region of interest" description="Disordered" evidence="1">
    <location>
        <begin position="300"/>
        <end position="333"/>
    </location>
</feature>
<sequence length="343" mass="37677">MAMPSSSAAAAAPSWWIETCFQFLDVASEALESEGLSVKAQGSFAQGLALEGSDLDAVIYQQGSQAPKGKPLVKALTNASHRVMNHINSGKAGPYMHIKTIERIPWARIPLIKLKFTWGWPSRRGAPWTVEVDLSYGDETRGSYDKRIGDLVASRPDLRNFLQSLKGWAVSQEDNILDSQHQALSTFALILLGLCYYNKSLRVARSVTLAGFFDFIYRDIGELHTSICHVWVEEGQYKHVADDEDTSGHLTRSPFKILVPGEGPESNAARSLSRKMWTEVVFPAFQRAAGRNRRRVESAYAASSVRGGTGSRKSGVAVGKQLGKGRRHTTNGPVLCRASGKLR</sequence>
<dbReference type="EMBL" id="JABANP010000040">
    <property type="protein sequence ID" value="KAF4693850.1"/>
    <property type="molecule type" value="Genomic_DNA"/>
</dbReference>
<evidence type="ECO:0000259" key="2">
    <source>
        <dbReference type="Pfam" id="PF22600"/>
    </source>
</evidence>
<protein>
    <recommendedName>
        <fullName evidence="2">Poly(A) RNA polymerase mitochondrial-like central palm domain-containing protein</fullName>
    </recommendedName>
</protein>
<comment type="caution">
    <text evidence="3">The sequence shown here is derived from an EMBL/GenBank/DDBJ whole genome shotgun (WGS) entry which is preliminary data.</text>
</comment>
<gene>
    <name evidence="3" type="ORF">FOZ60_009989</name>
</gene>
<evidence type="ECO:0000313" key="3">
    <source>
        <dbReference type="EMBL" id="KAF4693850.1"/>
    </source>
</evidence>